<dbReference type="Proteomes" id="UP001066276">
    <property type="component" value="Chromosome 2_1"/>
</dbReference>
<comment type="caution">
    <text evidence="1">The sequence shown here is derived from an EMBL/GenBank/DDBJ whole genome shotgun (WGS) entry which is preliminary data.</text>
</comment>
<gene>
    <name evidence="1" type="ORF">NDU88_003303</name>
</gene>
<accession>A0AAV7VFP8</accession>
<dbReference type="AlphaFoldDB" id="A0AAV7VFP8"/>
<organism evidence="1 2">
    <name type="scientific">Pleurodeles waltl</name>
    <name type="common">Iberian ribbed newt</name>
    <dbReference type="NCBI Taxonomy" id="8319"/>
    <lineage>
        <taxon>Eukaryota</taxon>
        <taxon>Metazoa</taxon>
        <taxon>Chordata</taxon>
        <taxon>Craniata</taxon>
        <taxon>Vertebrata</taxon>
        <taxon>Euteleostomi</taxon>
        <taxon>Amphibia</taxon>
        <taxon>Batrachia</taxon>
        <taxon>Caudata</taxon>
        <taxon>Salamandroidea</taxon>
        <taxon>Salamandridae</taxon>
        <taxon>Pleurodelinae</taxon>
        <taxon>Pleurodeles</taxon>
    </lineage>
</organism>
<evidence type="ECO:0000313" key="2">
    <source>
        <dbReference type="Proteomes" id="UP001066276"/>
    </source>
</evidence>
<reference evidence="1" key="1">
    <citation type="journal article" date="2022" name="bioRxiv">
        <title>Sequencing and chromosome-scale assembly of the giantPleurodeles waltlgenome.</title>
        <authorList>
            <person name="Brown T."/>
            <person name="Elewa A."/>
            <person name="Iarovenko S."/>
            <person name="Subramanian E."/>
            <person name="Araus A.J."/>
            <person name="Petzold A."/>
            <person name="Susuki M."/>
            <person name="Suzuki K.-i.T."/>
            <person name="Hayashi T."/>
            <person name="Toyoda A."/>
            <person name="Oliveira C."/>
            <person name="Osipova E."/>
            <person name="Leigh N.D."/>
            <person name="Simon A."/>
            <person name="Yun M.H."/>
        </authorList>
    </citation>
    <scope>NUCLEOTIDE SEQUENCE</scope>
    <source>
        <strain evidence="1">20211129_DDA</strain>
        <tissue evidence="1">Liver</tissue>
    </source>
</reference>
<keyword evidence="2" id="KW-1185">Reference proteome</keyword>
<protein>
    <submittedName>
        <fullName evidence="1">Uncharacterized protein</fullName>
    </submittedName>
</protein>
<sequence>MDQFPLGWREVGRTRCLMRVSQEYLDFGVRLQPRRLLPLLHNHRLVARASGAAFLVTVQFREWRQPGDRFRSRRSRRVLGFHAPNTECCAPSCPLQEDS</sequence>
<dbReference type="EMBL" id="JANPWB010000003">
    <property type="protein sequence ID" value="KAJ1199469.1"/>
    <property type="molecule type" value="Genomic_DNA"/>
</dbReference>
<evidence type="ECO:0000313" key="1">
    <source>
        <dbReference type="EMBL" id="KAJ1199469.1"/>
    </source>
</evidence>
<name>A0AAV7VFP8_PLEWA</name>
<proteinExistence type="predicted"/>